<dbReference type="Proteomes" id="UP001549363">
    <property type="component" value="Unassembled WGS sequence"/>
</dbReference>
<dbReference type="InterPro" id="IPR009695">
    <property type="entry name" value="Diacylglyc_glucosyltr_N"/>
</dbReference>
<keyword evidence="6" id="KW-1185">Reference proteome</keyword>
<dbReference type="EMBL" id="JBEPSB010000002">
    <property type="protein sequence ID" value="MET4559637.1"/>
    <property type="molecule type" value="Genomic_DNA"/>
</dbReference>
<name>A0ABV2PFB9_9BACI</name>
<keyword evidence="3 5" id="KW-0808">Transferase</keyword>
<dbReference type="RefSeq" id="WP_354470979.1">
    <property type="nucleotide sequence ID" value="NZ_JBEPSB010000002.1"/>
</dbReference>
<dbReference type="EC" id="2.4.1.315" evidence="5"/>
<keyword evidence="2 5" id="KW-0328">Glycosyltransferase</keyword>
<comment type="caution">
    <text evidence="5">The sequence shown here is derived from an EMBL/GenBank/DDBJ whole genome shotgun (WGS) entry which is preliminary data.</text>
</comment>
<evidence type="ECO:0000313" key="6">
    <source>
        <dbReference type="Proteomes" id="UP001549363"/>
    </source>
</evidence>
<evidence type="ECO:0000256" key="2">
    <source>
        <dbReference type="ARBA" id="ARBA00022676"/>
    </source>
</evidence>
<dbReference type="Pfam" id="PF06925">
    <property type="entry name" value="MGDG_synth"/>
    <property type="match status" value="1"/>
</dbReference>
<comment type="similarity">
    <text evidence="1">Belongs to the glycosyltransferase 28 family.</text>
</comment>
<evidence type="ECO:0000313" key="5">
    <source>
        <dbReference type="EMBL" id="MET4559637.1"/>
    </source>
</evidence>
<dbReference type="PANTHER" id="PTHR43025:SF3">
    <property type="entry name" value="MONOGALACTOSYLDIACYLGLYCEROL SYNTHASE 1, CHLOROPLASTIC"/>
    <property type="match status" value="1"/>
</dbReference>
<dbReference type="InterPro" id="IPR050519">
    <property type="entry name" value="Glycosyltransf_28_UgtP"/>
</dbReference>
<evidence type="ECO:0000256" key="1">
    <source>
        <dbReference type="ARBA" id="ARBA00006962"/>
    </source>
</evidence>
<sequence>MKRILFMPFLQMSSGHHQVANGIMDSLHETKDLFECEKTDILSYSYGYIEVIISKFYIKMIHLFPNIYSWLYKKYAYKNENKTRRFHLYEWMFLYWMDKLINEKNPHLIICTHALPSYLLNHLKQKGRISVPVINIYTDYFINQLWGIQCIDYHFVPNGEIKENLIERGVNSNHVFVTGIPIHPQFKVHDEVDNHKSIKSVIISGGNLGTGLMKDFVKKIQPSGEIEYIVLCGENKKLFTWIKRLNNPLIQAVPYISSKEEMNRLYSKVDAIITKPGGVTVSECLFKKIPIFIYYQLPGQEEINLLNLKRWGLVYHLESWRETTNYEEKIVQVLHCEKHQKQLNKQLDNYHQHLSKENISELIERLLLRTP</sequence>
<dbReference type="SUPFAM" id="SSF53756">
    <property type="entry name" value="UDP-Glycosyltransferase/glycogen phosphorylase"/>
    <property type="match status" value="1"/>
</dbReference>
<proteinExistence type="inferred from homology"/>
<reference evidence="5 6" key="1">
    <citation type="submission" date="2024-06" db="EMBL/GenBank/DDBJ databases">
        <title>Sorghum-associated microbial communities from plants grown in Nebraska, USA.</title>
        <authorList>
            <person name="Schachtman D."/>
        </authorList>
    </citation>
    <scope>NUCLEOTIDE SEQUENCE [LARGE SCALE GENOMIC DNA]</scope>
    <source>
        <strain evidence="5 6">736</strain>
    </source>
</reference>
<feature type="domain" description="Diacylglycerol glucosyltransferase N-terminal" evidence="4">
    <location>
        <begin position="16"/>
        <end position="182"/>
    </location>
</feature>
<evidence type="ECO:0000259" key="4">
    <source>
        <dbReference type="Pfam" id="PF06925"/>
    </source>
</evidence>
<accession>A0ABV2PFB9</accession>
<dbReference type="Gene3D" id="3.40.50.2000">
    <property type="entry name" value="Glycogen Phosphorylase B"/>
    <property type="match status" value="1"/>
</dbReference>
<evidence type="ECO:0000256" key="3">
    <source>
        <dbReference type="ARBA" id="ARBA00022679"/>
    </source>
</evidence>
<organism evidence="5 6">
    <name type="scientific">Lysinibacillus parviboronicapiens</name>
    <dbReference type="NCBI Taxonomy" id="436516"/>
    <lineage>
        <taxon>Bacteria</taxon>
        <taxon>Bacillati</taxon>
        <taxon>Bacillota</taxon>
        <taxon>Bacilli</taxon>
        <taxon>Bacillales</taxon>
        <taxon>Bacillaceae</taxon>
        <taxon>Lysinibacillus</taxon>
    </lineage>
</organism>
<dbReference type="GO" id="GO:0016757">
    <property type="term" value="F:glycosyltransferase activity"/>
    <property type="evidence" value="ECO:0007669"/>
    <property type="project" value="UniProtKB-KW"/>
</dbReference>
<dbReference type="PANTHER" id="PTHR43025">
    <property type="entry name" value="MONOGALACTOSYLDIACYLGLYCEROL SYNTHASE"/>
    <property type="match status" value="1"/>
</dbReference>
<gene>
    <name evidence="5" type="ORF">ABIA69_000780</name>
</gene>
<protein>
    <submittedName>
        <fullName evidence="5">Processive 1,2-diacylglycerol beta-glucosyltransferase</fullName>
        <ecNumber evidence="5">2.4.1.315</ecNumber>
    </submittedName>
</protein>